<dbReference type="GO" id="GO:0046872">
    <property type="term" value="F:metal ion binding"/>
    <property type="evidence" value="ECO:0007669"/>
    <property type="project" value="UniProtKB-KW"/>
</dbReference>
<dbReference type="PATRIC" id="fig|1324957.4.peg.3046"/>
<evidence type="ECO:0000256" key="1">
    <source>
        <dbReference type="ARBA" id="ARBA00009762"/>
    </source>
</evidence>
<evidence type="ECO:0000256" key="5">
    <source>
        <dbReference type="ARBA" id="ARBA00022695"/>
    </source>
</evidence>
<dbReference type="InterPro" id="IPR014052">
    <property type="entry name" value="DNA_primase_ssu_euk/arc"/>
</dbReference>
<dbReference type="STRING" id="1324957.K933_15024"/>
<name>V4HAV0_9EURY</name>
<evidence type="ECO:0000256" key="3">
    <source>
        <dbReference type="ARBA" id="ARBA00022515"/>
    </source>
</evidence>
<dbReference type="AlphaFoldDB" id="V4HAV0"/>
<dbReference type="RefSeq" id="WP_023395577.1">
    <property type="nucleotide sequence ID" value="NZ_ASGZ01000061.1"/>
</dbReference>
<keyword evidence="7 11" id="KW-0479">Metal-binding</keyword>
<proteinExistence type="inferred from homology"/>
<comment type="caution">
    <text evidence="14">The sequence shown here is derived from an EMBL/GenBank/DDBJ whole genome shotgun (WGS) entry which is preliminary data.</text>
</comment>
<evidence type="ECO:0000256" key="9">
    <source>
        <dbReference type="ARBA" id="ARBA00023163"/>
    </source>
</evidence>
<evidence type="ECO:0000256" key="10">
    <source>
        <dbReference type="ARBA" id="ARBA00023211"/>
    </source>
</evidence>
<keyword evidence="8 11" id="KW-0460">Magnesium</keyword>
<dbReference type="HAMAP" id="MF_00700">
    <property type="entry name" value="DNA_primase_sml_arc"/>
    <property type="match status" value="1"/>
</dbReference>
<reference evidence="14 15" key="1">
    <citation type="journal article" date="2013" name="Genome Announc.">
        <title>Draft Genome Sequence of 'Candidatus Halobonum tyrrellensis' Strain G22, Isolated from the Hypersaline Waters of Lake Tyrrell, Australia.</title>
        <authorList>
            <person name="Ugalde J.A."/>
            <person name="Narasingarao P."/>
            <person name="Kuo S."/>
            <person name="Podell S."/>
            <person name="Allen E.E."/>
        </authorList>
    </citation>
    <scope>NUCLEOTIDE SEQUENCE [LARGE SCALE GENOMIC DNA]</scope>
    <source>
        <strain evidence="14 15">G22</strain>
    </source>
</reference>
<evidence type="ECO:0000313" key="14">
    <source>
        <dbReference type="EMBL" id="ESP87188.1"/>
    </source>
</evidence>
<dbReference type="NCBIfam" id="NF001639">
    <property type="entry name" value="PRK00419.1-1"/>
    <property type="match status" value="1"/>
</dbReference>
<keyword evidence="9 11" id="KW-0804">Transcription</keyword>
<dbReference type="CDD" id="cd04860">
    <property type="entry name" value="AE_Prim_S"/>
    <property type="match status" value="1"/>
</dbReference>
<keyword evidence="3 11" id="KW-0639">Primosome</keyword>
<dbReference type="Gene3D" id="3.90.920.10">
    <property type="entry name" value="DNA primase, PRIM domain"/>
    <property type="match status" value="1"/>
</dbReference>
<evidence type="ECO:0000256" key="6">
    <source>
        <dbReference type="ARBA" id="ARBA00022705"/>
    </source>
</evidence>
<dbReference type="SUPFAM" id="SSF56747">
    <property type="entry name" value="Prim-pol domain"/>
    <property type="match status" value="1"/>
</dbReference>
<gene>
    <name evidence="11" type="primary">priS</name>
    <name evidence="14" type="ORF">K933_15024</name>
</gene>
<keyword evidence="15" id="KW-1185">Reference proteome</keyword>
<keyword evidence="10 11" id="KW-0464">Manganese</keyword>
<keyword evidence="2 11" id="KW-0240">DNA-directed RNA polymerase</keyword>
<dbReference type="InterPro" id="IPR002755">
    <property type="entry name" value="DNA_primase_S"/>
</dbReference>
<evidence type="ECO:0000256" key="13">
    <source>
        <dbReference type="RuleBase" id="RU004224"/>
    </source>
</evidence>
<dbReference type="InterPro" id="IPR023639">
    <property type="entry name" value="DNA_primase_ssu_PriS"/>
</dbReference>
<dbReference type="Proteomes" id="UP000017840">
    <property type="component" value="Unassembled WGS sequence"/>
</dbReference>
<evidence type="ECO:0000256" key="2">
    <source>
        <dbReference type="ARBA" id="ARBA00022478"/>
    </source>
</evidence>
<dbReference type="eggNOG" id="arCOG04110">
    <property type="taxonomic scope" value="Archaea"/>
</dbReference>
<comment type="subunit">
    <text evidence="11">Heterodimer of a small subunit (PriS) and a large subunit (PriL).</text>
</comment>
<dbReference type="GO" id="GO:0003899">
    <property type="term" value="F:DNA-directed RNA polymerase activity"/>
    <property type="evidence" value="ECO:0007669"/>
    <property type="project" value="UniProtKB-UniRule"/>
</dbReference>
<dbReference type="GO" id="GO:1990077">
    <property type="term" value="C:primosome complex"/>
    <property type="evidence" value="ECO:0007669"/>
    <property type="project" value="UniProtKB-KW"/>
</dbReference>
<dbReference type="PANTHER" id="PTHR10536">
    <property type="entry name" value="DNA PRIMASE SMALL SUBUNIT"/>
    <property type="match status" value="1"/>
</dbReference>
<feature type="active site" evidence="11">
    <location>
        <position position="102"/>
    </location>
</feature>
<comment type="cofactor">
    <cofactor evidence="11">
        <name>Mg(2+)</name>
        <dbReference type="ChEBI" id="CHEBI:18420"/>
    </cofactor>
    <cofactor evidence="11">
        <name>Mn(2+)</name>
        <dbReference type="ChEBI" id="CHEBI:29035"/>
    </cofactor>
</comment>
<comment type="function">
    <text evidence="13">RNA polymerase that catalyzes the synthesis of short RNA molecules used as primers for DNA polymerase during DNA replication.</text>
</comment>
<dbReference type="EC" id="2.7.7.-" evidence="11"/>
<keyword evidence="6 11" id="KW-0235">DNA replication</keyword>
<dbReference type="GO" id="GO:0006269">
    <property type="term" value="P:DNA replication, synthesis of primer"/>
    <property type="evidence" value="ECO:0007669"/>
    <property type="project" value="UniProtKB-UniRule"/>
</dbReference>
<dbReference type="Pfam" id="PF01896">
    <property type="entry name" value="DNA_primase_S"/>
    <property type="match status" value="1"/>
</dbReference>
<protein>
    <recommendedName>
        <fullName evidence="11">DNA primase small subunit PriS</fullName>
        <ecNumber evidence="11">2.7.7.-</ecNumber>
    </recommendedName>
</protein>
<keyword evidence="4 11" id="KW-0808">Transferase</keyword>
<evidence type="ECO:0000256" key="4">
    <source>
        <dbReference type="ARBA" id="ARBA00022679"/>
    </source>
</evidence>
<evidence type="ECO:0000256" key="8">
    <source>
        <dbReference type="ARBA" id="ARBA00022842"/>
    </source>
</evidence>
<sequence length="392" mass="43076">MNRRTREYLKGRFGDYYRSATVSPPPAANEREWGQIPFTEGDGTTMVRHQSLLDVAGGAGDLDDFLAREAPRHAYFSAARYDDPGNRSMSGKGWRSADLVFDLDADHLPGVDPETAGYGEMLAACKEELLNLLDLLETDFGFREEDLSVVFSGGRGYHVHVRDPAVGELDSAARREVVDYVRAVDLDYDGLVEKRPNERGTLQKTLRAEGGWGRRVHDRLVAYADDLRGMSEEDALAELEELDGVGEKTARTIYGVLERNPDGVRAGNVELGPGAGTLVRALAREVVERDTAPIDEPVTTDLRRLIRLPGSVHGGSGLVVRPLERDAVEAFDPLTDAVPERFRDRQILVDVTDPGPVAVGDDKTKVAEGVQSVREYVGVFLMARGRAEKATE</sequence>
<evidence type="ECO:0000256" key="7">
    <source>
        <dbReference type="ARBA" id="ARBA00022723"/>
    </source>
</evidence>
<feature type="active site" evidence="11">
    <location>
        <position position="104"/>
    </location>
</feature>
<evidence type="ECO:0000313" key="15">
    <source>
        <dbReference type="Proteomes" id="UP000017840"/>
    </source>
</evidence>
<keyword evidence="5 11" id="KW-0548">Nucleotidyltransferase</keyword>
<evidence type="ECO:0000256" key="11">
    <source>
        <dbReference type="HAMAP-Rule" id="MF_00700"/>
    </source>
</evidence>
<dbReference type="OrthoDB" id="31125at2157"/>
<dbReference type="GO" id="GO:0000428">
    <property type="term" value="C:DNA-directed RNA polymerase complex"/>
    <property type="evidence" value="ECO:0007669"/>
    <property type="project" value="UniProtKB-KW"/>
</dbReference>
<evidence type="ECO:0000256" key="12">
    <source>
        <dbReference type="RuleBase" id="RU003514"/>
    </source>
</evidence>
<organism evidence="14 15">
    <name type="scientific">Candidatus Halobonum tyrrellensis G22</name>
    <dbReference type="NCBI Taxonomy" id="1324957"/>
    <lineage>
        <taxon>Archaea</taxon>
        <taxon>Methanobacteriati</taxon>
        <taxon>Methanobacteriota</taxon>
        <taxon>Stenosarchaea group</taxon>
        <taxon>Halobacteria</taxon>
        <taxon>Halobacteriales</taxon>
        <taxon>Haloferacaceae</taxon>
        <taxon>Candidatus Halobonum</taxon>
    </lineage>
</organism>
<accession>V4HAV0</accession>
<comment type="function">
    <text evidence="11">Catalytic subunit of DNA primase, an RNA polymerase that catalyzes the synthesis of short RNA molecules used as primers for DNA polymerase during DNA replication. The small subunit contains the primase catalytic core and has DNA synthesis activity on its own. Binding to the large subunit stabilizes and modulates the activity, increasing the rate of DNA synthesis while decreasing the length of the DNA fragments, and conferring RNA synthesis capability. The DNA polymerase activity may enable DNA primase to also catalyze primer extension after primer synthesis. May also play a role in DNA repair.</text>
</comment>
<comment type="similarity">
    <text evidence="1 11 12">Belongs to the eukaryotic-type primase small subunit family.</text>
</comment>
<dbReference type="EMBL" id="ASGZ01000061">
    <property type="protein sequence ID" value="ESP87188.1"/>
    <property type="molecule type" value="Genomic_DNA"/>
</dbReference>
<feature type="active site" evidence="11">
    <location>
        <position position="295"/>
    </location>
</feature>